<dbReference type="InterPro" id="IPR046929">
    <property type="entry name" value="HTH_Tnp"/>
</dbReference>
<dbReference type="Proteomes" id="UP000029033">
    <property type="component" value="Unassembled WGS sequence"/>
</dbReference>
<dbReference type="Pfam" id="PF20310">
    <property type="entry name" value="HTH_Tnp_2"/>
    <property type="match status" value="1"/>
</dbReference>
<dbReference type="AlphaFoldDB" id="A0A087D3G5"/>
<gene>
    <name evidence="2" type="ORF">BSCA_0402</name>
</gene>
<proteinExistence type="predicted"/>
<evidence type="ECO:0000313" key="2">
    <source>
        <dbReference type="EMBL" id="KFI90065.1"/>
    </source>
</evidence>
<reference evidence="2 3" key="1">
    <citation type="submission" date="2014-03" db="EMBL/GenBank/DDBJ databases">
        <title>Genomics of Bifidobacteria.</title>
        <authorList>
            <person name="Ventura M."/>
            <person name="Milani C."/>
            <person name="Lugli G.A."/>
        </authorList>
    </citation>
    <scope>NUCLEOTIDE SEQUENCE [LARGE SCALE GENOMIC DNA]</scope>
    <source>
        <strain evidence="2 3">LMG 21589</strain>
    </source>
</reference>
<dbReference type="RefSeq" id="WP_051923301.1">
    <property type="nucleotide sequence ID" value="NZ_CAUPKV010000008.1"/>
</dbReference>
<evidence type="ECO:0000313" key="3">
    <source>
        <dbReference type="Proteomes" id="UP000029033"/>
    </source>
</evidence>
<accession>A0A087D3G5</accession>
<dbReference type="GeneID" id="85166837"/>
<organism evidence="2 3">
    <name type="scientific">Bifidobacterium scardovii</name>
    <dbReference type="NCBI Taxonomy" id="158787"/>
    <lineage>
        <taxon>Bacteria</taxon>
        <taxon>Bacillati</taxon>
        <taxon>Actinomycetota</taxon>
        <taxon>Actinomycetes</taxon>
        <taxon>Bifidobacteriales</taxon>
        <taxon>Bifidobacteriaceae</taxon>
        <taxon>Bifidobacterium</taxon>
    </lineage>
</organism>
<dbReference type="STRING" id="158787.BSCA_0402"/>
<comment type="caution">
    <text evidence="2">The sequence shown here is derived from an EMBL/GenBank/DDBJ whole genome shotgun (WGS) entry which is preliminary data.</text>
</comment>
<keyword evidence="3" id="KW-1185">Reference proteome</keyword>
<protein>
    <submittedName>
        <fullName evidence="2">Uncharacterized protein</fullName>
    </submittedName>
</protein>
<name>A0A087D3G5_9BIFI</name>
<dbReference type="EMBL" id="JGZO01000034">
    <property type="protein sequence ID" value="KFI90065.1"/>
    <property type="molecule type" value="Genomic_DNA"/>
</dbReference>
<keyword evidence="1" id="KW-0175">Coiled coil</keyword>
<sequence length="219" mass="24454">MGNSAFSKDEIDYLYSLPAVVRVTKSRITYAEAFKRECARRYMMGESPTRVFREAGLDPALIGYKRVERCVARWKMQYGSGISRDMERSADKAQIAPAQTGDVASVASLEEGAVDKAGGKCFVNSEAIAQLFRRKATRWDLCDVLISQQIRRIAELEDRVVALQYREKRLTQMLDKFRNGGEAEPAQVGAGSKKEVSSFPNDNFRWKSVLVPTPAVGTA</sequence>
<dbReference type="eggNOG" id="ENOG5032Y8E">
    <property type="taxonomic scope" value="Bacteria"/>
</dbReference>
<dbReference type="OrthoDB" id="3231571at2"/>
<evidence type="ECO:0000256" key="1">
    <source>
        <dbReference type="SAM" id="Coils"/>
    </source>
</evidence>
<feature type="coiled-coil region" evidence="1">
    <location>
        <begin position="146"/>
        <end position="173"/>
    </location>
</feature>